<evidence type="ECO:0000256" key="1">
    <source>
        <dbReference type="ARBA" id="ARBA00004196"/>
    </source>
</evidence>
<dbReference type="Gene3D" id="2.60.40.420">
    <property type="entry name" value="Cupredoxins - blue copper proteins"/>
    <property type="match status" value="1"/>
</dbReference>
<dbReference type="SMART" id="SM00429">
    <property type="entry name" value="IPT"/>
    <property type="match status" value="9"/>
</dbReference>
<dbReference type="OMA" id="EINWICD"/>
<evidence type="ECO:0000256" key="3">
    <source>
        <dbReference type="ARBA" id="ARBA00022737"/>
    </source>
</evidence>
<dbReference type="CDD" id="cd00102">
    <property type="entry name" value="IPT"/>
    <property type="match status" value="1"/>
</dbReference>
<evidence type="ECO:0000256" key="6">
    <source>
        <dbReference type="SAM" id="SignalP"/>
    </source>
</evidence>
<keyword evidence="5" id="KW-0812">Transmembrane</keyword>
<proteinExistence type="predicted"/>
<keyword evidence="9" id="KW-1185">Reference proteome</keyword>
<name>A0A9W3B2J0_BIOGL</name>
<dbReference type="InterPro" id="IPR006626">
    <property type="entry name" value="PbH1"/>
</dbReference>
<dbReference type="SUPFAM" id="SSF49503">
    <property type="entry name" value="Cupredoxins"/>
    <property type="match status" value="1"/>
</dbReference>
<comment type="subcellular location">
    <subcellularLocation>
        <location evidence="1">Cell envelope</location>
    </subcellularLocation>
</comment>
<feature type="chain" id="PRO_5040804523" evidence="6">
    <location>
        <begin position="23"/>
        <end position="4485"/>
    </location>
</feature>
<dbReference type="Proteomes" id="UP001165740">
    <property type="component" value="Chromosome 1"/>
</dbReference>
<dbReference type="InterPro" id="IPR052387">
    <property type="entry name" value="Fibrocystin"/>
</dbReference>
<feature type="transmembrane region" description="Helical" evidence="5">
    <location>
        <begin position="4322"/>
        <end position="4348"/>
    </location>
</feature>
<dbReference type="Pfam" id="PF01833">
    <property type="entry name" value="TIG"/>
    <property type="match status" value="13"/>
</dbReference>
<feature type="domain" description="G8" evidence="7">
    <location>
        <begin position="2133"/>
        <end position="2255"/>
    </location>
</feature>
<dbReference type="InterPro" id="IPR055401">
    <property type="entry name" value="CEMIP_beta-hel_dom"/>
</dbReference>
<sequence length="4485" mass="491309">MKPIGRCVSIFALHLMVSSVQSSVTKVLNISPQKGSRNGGTRITVKGVNFSKSYFSFGQGNENLGSKVWLTSLTSYPCDIHPDGSHQSQITCYTVPMPVGKYTIKVSVDGVDVMETDYCPLTTDCQFTVTDANTPTIDMIRPASGLPGAFLEVSGTLVTTRYAANEPNETQTLILRVYFGGQKCELRDFEKDSMYGISVDVHGKGYFKCKTEGTYIGNHNISFLINNNYGRSLPSPALKQVHRNGIGMYQTFTEINGLSVSKGSRAGGTQLKITGKYFDETDSPVEVYVGDKPCKVLSPINDTEITCVTPEESNVLSHFSGNRGMFVFLQKGITDPFHLDKNEATVEHIDESTWSATDTGPHAIQMVGYFVPAYTGHYSFCLKAAARAYLYLSLSSNPNDKTVFFNGSVTMCTIETSNTVRLEADRKYYMEVYYGASTFASYVTVATILSESPYSQEMTGLAEHEKQEITITSATLQEVQALHISSSGNPGTISPDVQMITIEGSTLDCSFVLGLNGAYTVPIRIIGMTSSSVQKEIKTLPSVSFPVSVAVNFGSSSVVLTLTSSSPEGDINLFDALEIGKDKHLSFSVKKLSRGRPTLGSYTLELAGVKTSPIDVKADKLKLQQSLLQLFSVRCHPIFYGGLFVMSFETVASYAVSDVEPFCGRYSSKNFANVIKRTWINGIRISLINSKYMCFAYKGSGMIELVKVQYGFNDVNSQIKTIFATFHVSNDTPDEWSYWCEDVVGLFKSVVAKGFAPRILNVWISTKNAADLYVDEVLFTKNSVLETIAGNFKLLRMSQARLNGTFIDAVTVQGNFPSFNIILKPHHCGQNIPLLGVAYASFQDNAYVVTNEGSLTIKITSSVKASPPIEGTFSIRFKGEDSGPIAIDSSVRPDNLYSALSSMSIGVSKVEALGICSYRKFVVTMISLLGNQPVMEIDSSHLTGLNVLCNVKTIKDGGLRFEPITGDFLRSYHTTPQVFALINNVPTKCAATSSCTFEWEPASTPSITEIQPTSGSPGTFLEIIGTGFDVIASNNEVQVGNSTCSMQTSTESKITCVVGSGSAGSVQVSVSVKGKGLAIRPALFTYTETILSMLPLSGSAGGGTLLTITGNGFINSDEIKIDGNECTIQSLSATQVTCRTPSPNSFPETSKSVNVELVSASNTRVIGSFTYNPDVSFTPTVSSISTFETTTWGKKRFTISGKGFGNIEMPVMIGNIRSTILSYYDTAIVAILPSLPENTYKLIIDVAEKGYADLRKYSIPDIKYTFNVLSLSPNFGSLYGGTDLVITGNGFSLNSSQMSVAVGTHQCNIIDLTDTSIKCRIEDTGKYHTVSATGIHKLLGYGYAWDKDPITIQVGDYITWTWQTPQYVSDIAYSIQQTATAFDAESLPDGFSSGNKSRRGTFTHQFTAAGTYYYWTGYMDNNQTIYFRGKVTVSELQSYSAELSVQVLGVEAKYTNNKVDQSGSASEQNENTVCKDSTSLTDSCLHGITLMLSPNKFYFHFFKCFSPFFVSTSNNNGSFSDVIAITGSGFGESLCQNEVFYASQPCSIQSVDSTKIEFTISSSSSPPIGMSHPFQVRIKNYGYALFTHSLPRKNRFVLWPKVSHISPTEGSKVGGTIITVVGAGFVGNPQLISVQFDSLSCVVKSVNYNKIICETRCGLSCNAGVQKIQVYIPGHDGMITAECTGIQCSLFTTESFTALVTSVVPEIVDSDSTTLKVSGNHFLSSSTSLAVYIGEQHCSVIGEITNTDFACIIGRLPVGPNEIKVYAGTYGLAFTTKKVTSKAVATITIPVSASIYGGAMMVIDGNGFTQQTSVKVDSTVCSIVKTSLSQVKCILPAHAEGSIPVSIISNNVQYSPLSLSYSQTSTPKVTSISPDSGQSNTEITITGTGFDSPAVGATPEVKIGGVACTNLRDTSATSITCTTGPHNTGVFVVQVFVEQKGFSNMDQTFTYQLASFTLTPLKGSTNGGQLVTLTGSGFLQGKTSVTICGSPCQEVSLTTLQYICKTAAVNDTPSWCDVVAAVDKVSQTLASVYAYDSSLASSVTLVSPSRGGTAGGTLVTITGSGFGTSNESLSVKIAGVICDVQSVINSEIKCITGPSASIVSEVEVNVNNQGIAKQVNAQFEYIDVWSNPFTWGGQPQPEDGDFIVIPANQTILLDTDTAVLKMLLIQGGQLIFDEENIELKAENILITDGGILQIGSPNKPFPAKYKAIITLYGHLRSKEIPIYGAKTLAVRNGTLKLYGSPVEVVWTKLSKTATAGTKTIELEHSVDWKAGDQIVIATTGERHSQGETEVGIIQSVEGNKVTLENELKYEHLGTVGQFGSQTVDFKGEVGLLTRNILIRGNRDVSLDSTIPACPAGFNTGEFAIQTCFQGRFGEEIGSSQFGSQIMVHQLGKDHQAAQAHIQYVEITFAGQAFRLGRYPVHFHLNGDMSKSFVRGCAIHTSFNRAVNVHGSHNALIEYNILYNVMGGAFFLEDGNEVGNIFQYNMAIFVKSSTSLRNDDITPAAFWATNPNNTIRHNAVAGSTHFGYWYRMHLHPDGPGFDVNICPQAAPLLEFRNNSAHSLGWFGLWIFETFVPRKDGSCFSNSPHQVAIFYSLTAWNCQKGAEAVNFGALQFHQFILVSNELGGFEGKVIRQSPPQYDKEAGPGLFDSVIVDHYNNLLAVGSGAGVTLPHQTGFLVEGVKFINFDKPNRAAFRWAVMVGVCLSQCVGPAVRTRGLEFTDSPNKVYFDWESQGILVDEDGSLTGGLNNSVVACSPSYDSNKCQENLSFSGGNNAGCICNEVKFFRFGFNNINPEILQGANALFSSSFGVTSSPYLLKRMTHKNGWSVLLMANTFYNFTIERAPALVNLSYDSTFYNLDSGDYVVFSHMIEQQPDRFHIDGYTQIPMSSEMLTDNNLKSGQWFFKETSKILYYAVKSTVNSVNFPVKLRIIRCFFPDCKMPAITNILSISEERSLWSHKETWQNITVDGLEPQYLSDLTIPEGKRIVVDKPIPRLGQLIIIGVLEFLENEMMNVELEAECIYVLGRLVAGWNKTSPFEGKLVLRMRSGKIICSHPVDGGPFLGSKFIAVFGGLQLHGKDRGIIKTHLASTVDSGNTITITDAVSWTSGDIILITTTDYNPWHTETFTIDSISGTIITLNDTIKYRHIAHKETVQSNVIDLHSIVALLSRNIKVESEEKDNLFNDSLGTYIIVGQSTYKDQQLTGFAQISNVEFYHTGQDGFKDNTDPRFSIAFVDVISSEESLRYSYVKTSSFYCGFNTAIGVFAVNDLEIDSNIVYHTVGAGIRTESIMTRISNNLITLTVWPGTYKGYVQETIPFFEGSIEAILAEDLVLVDNFVAGSERIGYHLRGQSCNTNMSWERNVAIGTLLGVASVPSDNVADSECVMFSGFLLWKNFDFGIYYNNVPNVVLRNNVLVENGVSILTMVLGPDSLKHEYSNKFANIDRNIVIGKTSTFSERLDFLNGTLVQASGTLRGHGKSACGKIGLEITTFSKCSNSAPLKELVDSKDYPSIRGILNLSNNVFVNFKSCSSGQDYIIATNPNDEDACHPVLIRNSTLVNVQHTSKIFLNKPDVSLVNPSDCVDMDCDGPKKCLIQDLDGTFLGHLGTVLPNSAYEWNGDPRHGLGDYRIPTLLLTRSDGSKIDANTLAPKKGIYKTDQCTWNAEWNAFECDLIFKWRQLSIESMDADTETRRLSPVAIYNEEGYIDLINGPQSHGWCSGYTCTQRLSLFQAIVSLDKTFSVYLSSVFPKKLRFMLQVSEVMDCTAIALPYSHQNRMEVRVNNKFVMPTNGYIDSKGNYRLHLVWDNLTFIPDVQKKVNGESFLSQEKSMFYFIVCGDSEITVTQAPVLVLILTLAAVSEEEFFSEKIVENLAAFLNVNTSKVRIVNVVRNKPVVRSKRDTSNVSYVVEIADAPIEEPTVDYDYLSSRIAIQAQLGKLKDELRLPVLSTYFIAPGDSTGKVVEMKVIKTLVLVTQPVGDVVQGEEFKVQPQLNVLDINGNAVDNLGFLSLKWVVEASIVGNENVNATLVNNSTVFEGPWANFFQMAILTSGVYTLRFQIINPPEASQFSVLSNPVTIYEFEAPSFETVPTTQPDIQVHLVTTKPLTNEPIIIQVVLLDTWENSISSWMMMSWTVELRIVSTYVYNGYLGGSFKASIDNTTGQATLNIILGKPGRCPLILNVKSESYLIPKLFFMDIMTLEQANLVIEETHRIELMYSLQYKAARAPYWSAYVRNYYSHLSYMRIIHDEFKEGSLIVILTVETNSSSLLLFMNILCKDYRNKVDFNFIGILAKMSDKFKVNGSISNHCDQFGTRKQLGRSFVHGLSLVAVTAIVVACVVLLIFLLALPILHMKNILLPHSSNDEQEPATVKKDVIEKPFLIFEEPVNVKPIIGNDEQEPASVKNDVIERSFLTFEEPVNVMPIIGNDEQKPATVKNDEIERSFLTFEEPVSNKRMIDKESEDVFSMNETTSVNEVKSQTSTLIL</sequence>
<keyword evidence="5" id="KW-1133">Transmembrane helix</keyword>
<dbReference type="SMART" id="SM01225">
    <property type="entry name" value="G8"/>
    <property type="match status" value="2"/>
</dbReference>
<evidence type="ECO:0000259" key="7">
    <source>
        <dbReference type="PROSITE" id="PS51484"/>
    </source>
</evidence>
<organism evidence="9 10">
    <name type="scientific">Biomphalaria glabrata</name>
    <name type="common">Bloodfluke planorb</name>
    <name type="synonym">Freshwater snail</name>
    <dbReference type="NCBI Taxonomy" id="6526"/>
    <lineage>
        <taxon>Eukaryota</taxon>
        <taxon>Metazoa</taxon>
        <taxon>Spiralia</taxon>
        <taxon>Lophotrochozoa</taxon>
        <taxon>Mollusca</taxon>
        <taxon>Gastropoda</taxon>
        <taxon>Heterobranchia</taxon>
        <taxon>Euthyneura</taxon>
        <taxon>Panpulmonata</taxon>
        <taxon>Hygrophila</taxon>
        <taxon>Lymnaeoidea</taxon>
        <taxon>Planorbidae</taxon>
        <taxon>Biomphalaria</taxon>
    </lineage>
</organism>
<accession>A0A9W3B2J0</accession>
<keyword evidence="4" id="KW-0325">Glycoprotein</keyword>
<keyword evidence="3" id="KW-0677">Repeat</keyword>
<dbReference type="Pfam" id="PF10162">
    <property type="entry name" value="G8"/>
    <property type="match status" value="2"/>
</dbReference>
<dbReference type="OrthoDB" id="120976at2759"/>
<reference evidence="10" key="1">
    <citation type="submission" date="2025-08" db="UniProtKB">
        <authorList>
            <consortium name="RefSeq"/>
        </authorList>
    </citation>
    <scope>IDENTIFICATION</scope>
</reference>
<evidence type="ECO:0000313" key="10">
    <source>
        <dbReference type="RefSeq" id="XP_055893679.1"/>
    </source>
</evidence>
<evidence type="ECO:0000256" key="5">
    <source>
        <dbReference type="SAM" id="Phobius"/>
    </source>
</evidence>
<dbReference type="InterPro" id="IPR013783">
    <property type="entry name" value="Ig-like_fold"/>
</dbReference>
<keyword evidence="2 6" id="KW-0732">Signal</keyword>
<dbReference type="PROSITE" id="PS51820">
    <property type="entry name" value="PA14"/>
    <property type="match status" value="1"/>
</dbReference>
<feature type="domain" description="PA14" evidence="8">
    <location>
        <begin position="320"/>
        <end position="463"/>
    </location>
</feature>
<dbReference type="SUPFAM" id="SSF81296">
    <property type="entry name" value="E set domains"/>
    <property type="match status" value="13"/>
</dbReference>
<protein>
    <submittedName>
        <fullName evidence="10">Fibrocystin-L-like</fullName>
    </submittedName>
</protein>
<dbReference type="CDD" id="cd00603">
    <property type="entry name" value="IPT_PCSR"/>
    <property type="match status" value="8"/>
</dbReference>
<dbReference type="PROSITE" id="PS51484">
    <property type="entry name" value="G8"/>
    <property type="match status" value="2"/>
</dbReference>
<dbReference type="PANTHER" id="PTHR46769">
    <property type="entry name" value="POLYCYSTIC KIDNEY AND HEPATIC DISEASE 1 (AUTOSOMAL RECESSIVE)-LIKE 1"/>
    <property type="match status" value="1"/>
</dbReference>
<feature type="signal peptide" evidence="6">
    <location>
        <begin position="1"/>
        <end position="22"/>
    </location>
</feature>
<dbReference type="InterPro" id="IPR019316">
    <property type="entry name" value="G8_domain"/>
</dbReference>
<dbReference type="SMART" id="SM00710">
    <property type="entry name" value="PbH1"/>
    <property type="match status" value="8"/>
</dbReference>
<dbReference type="RefSeq" id="XP_055893679.1">
    <property type="nucleotide sequence ID" value="XM_056037704.1"/>
</dbReference>
<dbReference type="PANTHER" id="PTHR46769:SF2">
    <property type="entry name" value="FIBROCYSTIN-L ISOFORM 2 PRECURSOR-RELATED"/>
    <property type="match status" value="1"/>
</dbReference>
<dbReference type="InterPro" id="IPR037524">
    <property type="entry name" value="PA14/GLEYA"/>
</dbReference>
<feature type="domain" description="G8" evidence="7">
    <location>
        <begin position="2964"/>
        <end position="3093"/>
    </location>
</feature>
<dbReference type="InterPro" id="IPR008972">
    <property type="entry name" value="Cupredoxin"/>
</dbReference>
<evidence type="ECO:0000256" key="4">
    <source>
        <dbReference type="ARBA" id="ARBA00023180"/>
    </source>
</evidence>
<keyword evidence="5" id="KW-0472">Membrane</keyword>
<dbReference type="Pfam" id="PF24606">
    <property type="entry name" value="CEMIP_beta-hel"/>
    <property type="match status" value="1"/>
</dbReference>
<evidence type="ECO:0000313" key="9">
    <source>
        <dbReference type="Proteomes" id="UP001165740"/>
    </source>
</evidence>
<dbReference type="Gene3D" id="2.60.40.10">
    <property type="entry name" value="Immunoglobulins"/>
    <property type="match status" value="12"/>
</dbReference>
<dbReference type="InterPro" id="IPR014756">
    <property type="entry name" value="Ig_E-set"/>
</dbReference>
<gene>
    <name evidence="10" type="primary">LOC106067831</name>
</gene>
<evidence type="ECO:0000256" key="2">
    <source>
        <dbReference type="ARBA" id="ARBA00022729"/>
    </source>
</evidence>
<dbReference type="GeneID" id="106067831"/>
<dbReference type="InterPro" id="IPR002909">
    <property type="entry name" value="IPT_dom"/>
</dbReference>
<evidence type="ECO:0000259" key="8">
    <source>
        <dbReference type="PROSITE" id="PS51820"/>
    </source>
</evidence>